<gene>
    <name evidence="1" type="ORF">CISIN_1g0274012mg</name>
</gene>
<feature type="non-terminal residue" evidence="1">
    <location>
        <position position="1"/>
    </location>
</feature>
<sequence>RQQLAHLCVIHLITTADDDPCHAPCEVKDLYKLLLNVGAAPETHIIPPYGLLVFWLEGLFFTIALARRNQNGVGGGNERETTTAIGFCLVSLMIYSNSEFKTAGSSVASISVSGVINCQRSSRLSLTSRSIDAYDAFNIEKPHSLLQVPTHQIGGTVPPFDSILIL</sequence>
<dbReference type="Proteomes" id="UP000027120">
    <property type="component" value="Unassembled WGS sequence"/>
</dbReference>
<name>A0A067GMP8_CITSI</name>
<organism evidence="1 2">
    <name type="scientific">Citrus sinensis</name>
    <name type="common">Sweet orange</name>
    <name type="synonym">Citrus aurantium var. sinensis</name>
    <dbReference type="NCBI Taxonomy" id="2711"/>
    <lineage>
        <taxon>Eukaryota</taxon>
        <taxon>Viridiplantae</taxon>
        <taxon>Streptophyta</taxon>
        <taxon>Embryophyta</taxon>
        <taxon>Tracheophyta</taxon>
        <taxon>Spermatophyta</taxon>
        <taxon>Magnoliopsida</taxon>
        <taxon>eudicotyledons</taxon>
        <taxon>Gunneridae</taxon>
        <taxon>Pentapetalae</taxon>
        <taxon>rosids</taxon>
        <taxon>malvids</taxon>
        <taxon>Sapindales</taxon>
        <taxon>Rutaceae</taxon>
        <taxon>Aurantioideae</taxon>
        <taxon>Citrus</taxon>
    </lineage>
</organism>
<proteinExistence type="predicted"/>
<evidence type="ECO:0000313" key="2">
    <source>
        <dbReference type="Proteomes" id="UP000027120"/>
    </source>
</evidence>
<keyword evidence="2" id="KW-1185">Reference proteome</keyword>
<evidence type="ECO:0000313" key="1">
    <source>
        <dbReference type="EMBL" id="KDO80909.1"/>
    </source>
</evidence>
<dbReference type="AlphaFoldDB" id="A0A067GMP8"/>
<protein>
    <submittedName>
        <fullName evidence="1">Uncharacterized protein</fullName>
    </submittedName>
</protein>
<dbReference type="EMBL" id="KK784876">
    <property type="protein sequence ID" value="KDO80909.1"/>
    <property type="molecule type" value="Genomic_DNA"/>
</dbReference>
<reference evidence="1 2" key="1">
    <citation type="submission" date="2014-04" db="EMBL/GenBank/DDBJ databases">
        <authorList>
            <consortium name="International Citrus Genome Consortium"/>
            <person name="Gmitter F."/>
            <person name="Chen C."/>
            <person name="Farmerie W."/>
            <person name="Harkins T."/>
            <person name="Desany B."/>
            <person name="Mohiuddin M."/>
            <person name="Kodira C."/>
            <person name="Borodovsky M."/>
            <person name="Lomsadze A."/>
            <person name="Burns P."/>
            <person name="Jenkins J."/>
            <person name="Prochnik S."/>
            <person name="Shu S."/>
            <person name="Chapman J."/>
            <person name="Pitluck S."/>
            <person name="Schmutz J."/>
            <person name="Rokhsar D."/>
        </authorList>
    </citation>
    <scope>NUCLEOTIDE SEQUENCE</scope>
</reference>
<accession>A0A067GMP8</accession>